<dbReference type="Proteomes" id="UP001498771">
    <property type="component" value="Unassembled WGS sequence"/>
</dbReference>
<organism evidence="4 5">
    <name type="scientific">Myxozyma melibiosi</name>
    <dbReference type="NCBI Taxonomy" id="54550"/>
    <lineage>
        <taxon>Eukaryota</taxon>
        <taxon>Fungi</taxon>
        <taxon>Dikarya</taxon>
        <taxon>Ascomycota</taxon>
        <taxon>Saccharomycotina</taxon>
        <taxon>Lipomycetes</taxon>
        <taxon>Lipomycetales</taxon>
        <taxon>Lipomycetaceae</taxon>
        <taxon>Myxozyma</taxon>
    </lineage>
</organism>
<reference evidence="4 5" key="1">
    <citation type="submission" date="2024-03" db="EMBL/GenBank/DDBJ databases">
        <title>Genome-scale model development and genomic sequencing of the oleaginous clade Lipomyces.</title>
        <authorList>
            <consortium name="Lawrence Berkeley National Laboratory"/>
            <person name="Czajka J.J."/>
            <person name="Han Y."/>
            <person name="Kim J."/>
            <person name="Mondo S.J."/>
            <person name="Hofstad B.A."/>
            <person name="Robles A."/>
            <person name="Haridas S."/>
            <person name="Riley R."/>
            <person name="LaButti K."/>
            <person name="Pangilinan J."/>
            <person name="Andreopoulos W."/>
            <person name="Lipzen A."/>
            <person name="Yan J."/>
            <person name="Wang M."/>
            <person name="Ng V."/>
            <person name="Grigoriev I.V."/>
            <person name="Spatafora J.W."/>
            <person name="Magnuson J.K."/>
            <person name="Baker S.E."/>
            <person name="Pomraning K.R."/>
        </authorList>
    </citation>
    <scope>NUCLEOTIDE SEQUENCE [LARGE SCALE GENOMIC DNA]</scope>
    <source>
        <strain evidence="4 5">Phaff 52-87</strain>
    </source>
</reference>
<name>A0ABR1F223_9ASCO</name>
<dbReference type="RefSeq" id="XP_064766928.1">
    <property type="nucleotide sequence ID" value="XM_064913266.1"/>
</dbReference>
<evidence type="ECO:0000313" key="4">
    <source>
        <dbReference type="EMBL" id="KAK7203895.1"/>
    </source>
</evidence>
<dbReference type="PROSITE" id="PS50245">
    <property type="entry name" value="CAP_GLY_2"/>
    <property type="match status" value="1"/>
</dbReference>
<dbReference type="InterPro" id="IPR000938">
    <property type="entry name" value="CAP-Gly_domain"/>
</dbReference>
<sequence length="237" mass="26475">MADISFIVTSPNTSSERRISPHWNPPSFQTLQIFIAHSETPIVLAPAPGSSDESTALSEFPDALVPFARLNVEDTRPPGVQENYTDVSGVEKFELTDDEYARRTDTVLAYKKRNKLGRFADDAQKPALTTGFKKTIEERAIEVGKRCRVLEPVERRGVVRYVGSVPELPSAAGADPDDDIWVGVEFDEPVGKHDGSVRGERYFTARNKHGSFFRPEKVEVGEYPEIDDLFDDSDEEV</sequence>
<protein>
    <submittedName>
        <fullName evidence="4">CAP-Gly domain-containing protein</fullName>
    </submittedName>
</protein>
<evidence type="ECO:0000256" key="2">
    <source>
        <dbReference type="ARBA" id="ARBA00022490"/>
    </source>
</evidence>
<dbReference type="PROSITE" id="PS00845">
    <property type="entry name" value="CAP_GLY_1"/>
    <property type="match status" value="1"/>
</dbReference>
<dbReference type="PANTHER" id="PTHR18916">
    <property type="entry name" value="DYNACTIN 1-RELATED MICROTUBULE-BINDING"/>
    <property type="match status" value="1"/>
</dbReference>
<dbReference type="GeneID" id="90038778"/>
<keyword evidence="5" id="KW-1185">Reference proteome</keyword>
<evidence type="ECO:0000313" key="5">
    <source>
        <dbReference type="Proteomes" id="UP001498771"/>
    </source>
</evidence>
<dbReference type="EMBL" id="JBBJBU010000010">
    <property type="protein sequence ID" value="KAK7203895.1"/>
    <property type="molecule type" value="Genomic_DNA"/>
</dbReference>
<feature type="domain" description="CAP-Gly" evidence="3">
    <location>
        <begin position="172"/>
        <end position="214"/>
    </location>
</feature>
<dbReference type="Gene3D" id="2.30.30.190">
    <property type="entry name" value="CAP Gly-rich-like domain"/>
    <property type="match status" value="1"/>
</dbReference>
<gene>
    <name evidence="4" type="ORF">BZA70DRAFT_282367</name>
</gene>
<accession>A0ABR1F223</accession>
<evidence type="ECO:0000256" key="1">
    <source>
        <dbReference type="ARBA" id="ARBA00004496"/>
    </source>
</evidence>
<comment type="subcellular location">
    <subcellularLocation>
        <location evidence="1">Cytoplasm</location>
    </subcellularLocation>
</comment>
<proteinExistence type="predicted"/>
<comment type="caution">
    <text evidence="4">The sequence shown here is derived from an EMBL/GenBank/DDBJ whole genome shotgun (WGS) entry which is preliminary data.</text>
</comment>
<dbReference type="PANTHER" id="PTHR18916:SF85">
    <property type="entry name" value="TUBULIN-FOLDING COFACTOR B"/>
    <property type="match status" value="1"/>
</dbReference>
<dbReference type="Pfam" id="PF01302">
    <property type="entry name" value="CAP_GLY"/>
    <property type="match status" value="1"/>
</dbReference>
<keyword evidence="2" id="KW-0963">Cytoplasm</keyword>
<dbReference type="SUPFAM" id="SSF74924">
    <property type="entry name" value="Cap-Gly domain"/>
    <property type="match status" value="1"/>
</dbReference>
<evidence type="ECO:0000259" key="3">
    <source>
        <dbReference type="PROSITE" id="PS50245"/>
    </source>
</evidence>
<dbReference type="InterPro" id="IPR036859">
    <property type="entry name" value="CAP-Gly_dom_sf"/>
</dbReference>
<dbReference type="SMART" id="SM01052">
    <property type="entry name" value="CAP_GLY"/>
    <property type="match status" value="1"/>
</dbReference>